<dbReference type="AlphaFoldDB" id="A0A0X1U7U2"/>
<dbReference type="GO" id="GO:0140662">
    <property type="term" value="F:ATP-dependent protein folding chaperone"/>
    <property type="evidence" value="ECO:0007669"/>
    <property type="project" value="InterPro"/>
</dbReference>
<organism evidence="6 8">
    <name type="scientific">Anaerotignum propionicum DSM 1682</name>
    <dbReference type="NCBI Taxonomy" id="991789"/>
    <lineage>
        <taxon>Bacteria</taxon>
        <taxon>Bacillati</taxon>
        <taxon>Bacillota</taxon>
        <taxon>Clostridia</taxon>
        <taxon>Lachnospirales</taxon>
        <taxon>Anaerotignaceae</taxon>
        <taxon>Anaerotignum</taxon>
    </lineage>
</organism>
<keyword evidence="7" id="KW-1185">Reference proteome</keyword>
<dbReference type="InterPro" id="IPR001404">
    <property type="entry name" value="Hsp90_fam"/>
</dbReference>
<dbReference type="Proteomes" id="UP000184204">
    <property type="component" value="Unassembled WGS sequence"/>
</dbReference>
<keyword evidence="6" id="KW-0808">Transferase</keyword>
<evidence type="ECO:0000313" key="5">
    <source>
        <dbReference type="EMBL" id="AMJ41009.1"/>
    </source>
</evidence>
<dbReference type="InterPro" id="IPR036890">
    <property type="entry name" value="HATPase_C_sf"/>
</dbReference>
<dbReference type="GO" id="GO:0005524">
    <property type="term" value="F:ATP binding"/>
    <property type="evidence" value="ECO:0007669"/>
    <property type="project" value="UniProtKB-KW"/>
</dbReference>
<evidence type="ECO:0000313" key="7">
    <source>
        <dbReference type="Proteomes" id="UP000068026"/>
    </source>
</evidence>
<evidence type="ECO:0000256" key="1">
    <source>
        <dbReference type="ARBA" id="ARBA00008239"/>
    </source>
</evidence>
<evidence type="ECO:0000313" key="8">
    <source>
        <dbReference type="Proteomes" id="UP000184204"/>
    </source>
</evidence>
<dbReference type="SUPFAM" id="SSF55874">
    <property type="entry name" value="ATPase domain of HSP90 chaperone/DNA topoisomerase II/histidine kinase"/>
    <property type="match status" value="1"/>
</dbReference>
<reference evidence="8" key="4">
    <citation type="submission" date="2016-11" db="EMBL/GenBank/DDBJ databases">
        <authorList>
            <person name="Jaros S."/>
            <person name="Januszkiewicz K."/>
            <person name="Wedrychowicz H."/>
        </authorList>
    </citation>
    <scope>NUCLEOTIDE SEQUENCE [LARGE SCALE GENOMIC DNA]</scope>
    <source>
        <strain evidence="8">DSM 1682</strain>
    </source>
</reference>
<reference evidence="5 7" key="1">
    <citation type="journal article" date="2016" name="Genome Announc.">
        <title>Complete Genome Sequence of the Amino Acid-Fermenting Clostridium propionicum X2 (DSM 1682).</title>
        <authorList>
            <person name="Poehlein A."/>
            <person name="Schlien K."/>
            <person name="Chowdhury N.P."/>
            <person name="Gottschalk G."/>
            <person name="Buckel W."/>
            <person name="Daniel R."/>
        </authorList>
    </citation>
    <scope>NUCLEOTIDE SEQUENCE [LARGE SCALE GENOMIC DNA]</scope>
    <source>
        <strain evidence="5 7">X2</strain>
    </source>
</reference>
<evidence type="ECO:0000256" key="3">
    <source>
        <dbReference type="ARBA" id="ARBA00022840"/>
    </source>
</evidence>
<dbReference type="EMBL" id="CP014223">
    <property type="protein sequence ID" value="AMJ41009.1"/>
    <property type="molecule type" value="Genomic_DNA"/>
</dbReference>
<dbReference type="PANTHER" id="PTHR11528">
    <property type="entry name" value="HEAT SHOCK PROTEIN 90 FAMILY MEMBER"/>
    <property type="match status" value="1"/>
</dbReference>
<keyword evidence="3" id="KW-0067">ATP-binding</keyword>
<evidence type="ECO:0000256" key="4">
    <source>
        <dbReference type="ARBA" id="ARBA00023186"/>
    </source>
</evidence>
<keyword evidence="6" id="KW-0418">Kinase</keyword>
<reference evidence="7" key="2">
    <citation type="submission" date="2016-01" db="EMBL/GenBank/DDBJ databases">
        <authorList>
            <person name="Poehlein A."/>
            <person name="Schlien K."/>
            <person name="Gottschalk G."/>
            <person name="Buckel W."/>
            <person name="Daniel R."/>
        </authorList>
    </citation>
    <scope>NUCLEOTIDE SEQUENCE [LARGE SCALE GENOMIC DNA]</scope>
    <source>
        <strain evidence="7">X2</strain>
    </source>
</reference>
<accession>A0A0X1U7U2</accession>
<dbReference type="Gene3D" id="3.30.565.10">
    <property type="entry name" value="Histidine kinase-like ATPase, C-terminal domain"/>
    <property type="match status" value="1"/>
</dbReference>
<evidence type="ECO:0000256" key="2">
    <source>
        <dbReference type="ARBA" id="ARBA00022741"/>
    </source>
</evidence>
<name>A0A0X1U7U2_ANAPI</name>
<dbReference type="Pfam" id="PF13589">
    <property type="entry name" value="HATPase_c_3"/>
    <property type="match status" value="1"/>
</dbReference>
<gene>
    <name evidence="5" type="primary">htpG_1</name>
    <name evidence="5" type="ORF">CPRO_14160</name>
    <name evidence="6" type="ORF">SAMN02745151_01227</name>
</gene>
<dbReference type="GO" id="GO:0051082">
    <property type="term" value="F:unfolded protein binding"/>
    <property type="evidence" value="ECO:0007669"/>
    <property type="project" value="InterPro"/>
</dbReference>
<evidence type="ECO:0000313" key="6">
    <source>
        <dbReference type="EMBL" id="SHE61213.1"/>
    </source>
</evidence>
<sequence>MERIYNTGNCTIATQELHENSTAINAGTYNNIIFDDPFRYYSEIKLKQNSELENKLKLIELFIQKDILKKRFLGSSAKYEELMDEVNNSEISISSLDDGYKSIISCIINVSQYFKYPPNNEGYLYVNGNDYLLAKITVNGLSISYSDTIETYQLYIETTKFAEELIKKIIPYIRCATTYGNFFQFGDIFITKIGKVPFIPKEVVFSVSNDIIPNLIKPLYGDSPECGLREIIQNACDATKELPDVNLLDKHIDLIVVKNEDKTVLTIRDYGIGMTEDILLNKYFVIGESSKKGNTTNLVGQFGIGALAAFLLGDKIAVKTKHYKSTSVYTFDYELTSKNNNSIAVSIKEDEDFACGTEVSIVLKDSLSKLDQSHFQDELKINEWYVLPDVAINYFYDGEKQKIVSFVGQDYLWLPLSDDNKYNISYLDKPNTILNKGFQIIYNGLMVPEPYNPASTYLKMKPYIAVSSSSHDISLNLERSKIESGLDLIKKPLEAELISKGLKILVKEKNNIIGEDGTILSTTYNNEYIKDIPLFFTNEGFGILNSNYYISDFIEVYGYNGHPKLRLSDLDSNKKYIFNTFTPDKSSLATLIEVANGVVVDNEEIKRYFYNAINFNYGFKTETMKYLYKNAFSQIYAESLNAQKFWEQHNERKERDFEQFFDEPQNICLYKNMPNYDFMDEIKEKTNGTVVAYFTYLRYTYCDSRFDIGIVSGTKA</sequence>
<keyword evidence="2" id="KW-0547">Nucleotide-binding</keyword>
<comment type="similarity">
    <text evidence="1">Belongs to the heat shock protein 90 family.</text>
</comment>
<dbReference type="KEGG" id="cpro:CPRO_14160"/>
<dbReference type="OrthoDB" id="1837345at2"/>
<dbReference type="EMBL" id="FQUA01000004">
    <property type="protein sequence ID" value="SHE61213.1"/>
    <property type="molecule type" value="Genomic_DNA"/>
</dbReference>
<protein>
    <submittedName>
        <fullName evidence="5">Chaperone protein HtpG</fullName>
    </submittedName>
    <submittedName>
        <fullName evidence="6">Histidine kinase-, DNA gyrase B-, and HSP90-like ATPase</fullName>
    </submittedName>
</protein>
<dbReference type="RefSeq" id="WP_066049512.1">
    <property type="nucleotide sequence ID" value="NZ_CP014223.1"/>
</dbReference>
<proteinExistence type="inferred from homology"/>
<reference evidence="6" key="3">
    <citation type="submission" date="2016-11" db="EMBL/GenBank/DDBJ databases">
        <authorList>
            <person name="Varghese N."/>
            <person name="Submissions S."/>
        </authorList>
    </citation>
    <scope>NUCLEOTIDE SEQUENCE</scope>
    <source>
        <strain evidence="6">DSM 1682</strain>
    </source>
</reference>
<dbReference type="GO" id="GO:0016301">
    <property type="term" value="F:kinase activity"/>
    <property type="evidence" value="ECO:0007669"/>
    <property type="project" value="UniProtKB-KW"/>
</dbReference>
<keyword evidence="4" id="KW-0143">Chaperone</keyword>
<dbReference type="GO" id="GO:0016887">
    <property type="term" value="F:ATP hydrolysis activity"/>
    <property type="evidence" value="ECO:0007669"/>
    <property type="project" value="InterPro"/>
</dbReference>
<dbReference type="Proteomes" id="UP000068026">
    <property type="component" value="Chromosome"/>
</dbReference>